<keyword evidence="10" id="KW-1185">Reference proteome</keyword>
<keyword evidence="9" id="KW-0418">Kinase</keyword>
<dbReference type="Gene3D" id="1.10.287.130">
    <property type="match status" value="1"/>
</dbReference>
<dbReference type="CDD" id="cd00082">
    <property type="entry name" value="HisKA"/>
    <property type="match status" value="1"/>
</dbReference>
<dbReference type="Gene3D" id="3.30.565.10">
    <property type="entry name" value="Histidine kinase-like ATPase, C-terminal domain"/>
    <property type="match status" value="1"/>
</dbReference>
<keyword evidence="3 5" id="KW-0597">Phosphoprotein</keyword>
<dbReference type="KEGG" id="mgm:Mmc1_2670"/>
<feature type="domain" description="Response regulatory" evidence="8">
    <location>
        <begin position="546"/>
        <end position="666"/>
    </location>
</feature>
<dbReference type="PRINTS" id="PR00344">
    <property type="entry name" value="BCTRLSENSOR"/>
</dbReference>
<dbReference type="SMART" id="SM00448">
    <property type="entry name" value="REC"/>
    <property type="match status" value="1"/>
</dbReference>
<dbReference type="InterPro" id="IPR004358">
    <property type="entry name" value="Sig_transdc_His_kin-like_C"/>
</dbReference>
<gene>
    <name evidence="9" type="ordered locus">Mmc1_2670</name>
</gene>
<accession>A0LB23</accession>
<dbReference type="AlphaFoldDB" id="A0LB23"/>
<evidence type="ECO:0000259" key="8">
    <source>
        <dbReference type="PROSITE" id="PS50110"/>
    </source>
</evidence>
<feature type="modified residue" description="4-aspartylphosphate" evidence="5">
    <location>
        <position position="595"/>
    </location>
</feature>
<evidence type="ECO:0000256" key="5">
    <source>
        <dbReference type="PROSITE-ProRule" id="PRU00169"/>
    </source>
</evidence>
<comment type="catalytic activity">
    <reaction evidence="1">
        <text>ATP + protein L-histidine = ADP + protein N-phospho-L-histidine.</text>
        <dbReference type="EC" id="2.7.13.3"/>
    </reaction>
</comment>
<dbReference type="FunFam" id="3.30.565.10:FF:000078">
    <property type="entry name" value="Two-component sensor histidine kinase"/>
    <property type="match status" value="1"/>
</dbReference>
<dbReference type="PROSITE" id="PS50109">
    <property type="entry name" value="HIS_KIN"/>
    <property type="match status" value="1"/>
</dbReference>
<reference evidence="9 10" key="2">
    <citation type="journal article" date="2012" name="Int. J. Syst. Evol. Microbiol.">
        <title>Magnetococcus marinus gen. nov., sp. nov., a marine, magnetotactic bacterium that represents a novel lineage (Magnetococcaceae fam. nov.; Magnetococcales ord. nov.) at the base of the Alphaproteobacteria.</title>
        <authorList>
            <person name="Bazylinski D.A."/>
            <person name="Williams T.J."/>
            <person name="Lefevre C.T."/>
            <person name="Berg R.J."/>
            <person name="Zhang C.L."/>
            <person name="Bowser S.S."/>
            <person name="Dean A.J."/>
            <person name="Beveridge T.J."/>
        </authorList>
    </citation>
    <scope>NUCLEOTIDE SEQUENCE [LARGE SCALE GENOMIC DNA]</scope>
    <source>
        <strain evidence="10">ATCC BAA-1437 / JCM 17883 / MC-1</strain>
    </source>
</reference>
<evidence type="ECO:0000256" key="6">
    <source>
        <dbReference type="SAM" id="Phobius"/>
    </source>
</evidence>
<dbReference type="eggNOG" id="COG0784">
    <property type="taxonomic scope" value="Bacteria"/>
</dbReference>
<dbReference type="EMBL" id="CP000471">
    <property type="protein sequence ID" value="ABK45166.1"/>
    <property type="molecule type" value="Genomic_DNA"/>
</dbReference>
<dbReference type="PROSITE" id="PS50110">
    <property type="entry name" value="RESPONSE_REGULATORY"/>
    <property type="match status" value="1"/>
</dbReference>
<keyword evidence="9" id="KW-0808">Transferase</keyword>
<dbReference type="InterPro" id="IPR036890">
    <property type="entry name" value="HATPase_C_sf"/>
</dbReference>
<organism evidence="9 10">
    <name type="scientific">Magnetococcus marinus (strain ATCC BAA-1437 / JCM 17883 / MC-1)</name>
    <dbReference type="NCBI Taxonomy" id="156889"/>
    <lineage>
        <taxon>Bacteria</taxon>
        <taxon>Pseudomonadati</taxon>
        <taxon>Pseudomonadota</taxon>
        <taxon>Magnetococcia</taxon>
        <taxon>Magnetococcales</taxon>
        <taxon>Magnetococcaceae</taxon>
        <taxon>Magnetococcus</taxon>
    </lineage>
</organism>
<dbReference type="InterPro" id="IPR005467">
    <property type="entry name" value="His_kinase_dom"/>
</dbReference>
<keyword evidence="6" id="KW-0472">Membrane</keyword>
<protein>
    <recommendedName>
        <fullName evidence="2">histidine kinase</fullName>
        <ecNumber evidence="2">2.7.13.3</ecNumber>
    </recommendedName>
</protein>
<dbReference type="PANTHER" id="PTHR45339">
    <property type="entry name" value="HYBRID SIGNAL TRANSDUCTION HISTIDINE KINASE J"/>
    <property type="match status" value="1"/>
</dbReference>
<dbReference type="eggNOG" id="COG2205">
    <property type="taxonomic scope" value="Bacteria"/>
</dbReference>
<dbReference type="CDD" id="cd17546">
    <property type="entry name" value="REC_hyHK_CKI1_RcsC-like"/>
    <property type="match status" value="1"/>
</dbReference>
<name>A0LB23_MAGMM</name>
<dbReference type="SUPFAM" id="SSF52172">
    <property type="entry name" value="CheY-like"/>
    <property type="match status" value="1"/>
</dbReference>
<evidence type="ECO:0000259" key="7">
    <source>
        <dbReference type="PROSITE" id="PS50109"/>
    </source>
</evidence>
<proteinExistence type="predicted"/>
<dbReference type="CDD" id="cd16922">
    <property type="entry name" value="HATPase_EvgS-ArcB-TorS-like"/>
    <property type="match status" value="1"/>
</dbReference>
<sequence>MAGIAVKSTNQSDKTIKGLPKNPRQSAYIYIIQLLFIFLLFSFFSFSGLELMSGLRGLVKAEGTWSKNQKSAVIQLISYSATGDALDYEKFQQALIPIMYMRKARNALQESPPNFEIASHNLKASGVHSNDIRTMSLIIVHLSWLEHIKEAIRIWELGDKEIFKLQDLAEKIQYTHNINGKNTVSPNILKQIKLIDNNATKLENNFSLVLGELGRLAKSLLNTLFATSFIFSSLISISLFKIVYSKFSKAAIAQEKLNREILIEKESQIIAAEILNKEKSLFIANISHEIRTPLNAIIGLGELLQEEITDFEHKRQLNILTSAGDNLLLLINDILHLSKIESGSMLIEENIFSLQNLLNNTVGMFEQGASKKGLYLKVEVKNALPSFVKGDIHRLRQVLFNLLGNAVKFTSCGGVTLTVSALENDRLSFSVSDTGIGIPSSLQEKIFLPFQQADSSITRKFGGTGLGLAITQSLIVQMQGNLSVESHEGTGSTFTFDLPLPETDPPQNHLLNSSSDNSIASPAVDRRQWERQKICADSTANKPAKRILLVDDSEDNRSLIQAYLRRYPHALTTAENGKEALTLVKEKHFDIIFMDIQMPVMDGLSATRAIRAWELTQQSNRNVPIIALTAHVMLEDEKKSIDAGCNFHLTKPIKKARLIDIIDNHAL</sequence>
<dbReference type="SUPFAM" id="SSF47384">
    <property type="entry name" value="Homodimeric domain of signal transducing histidine kinase"/>
    <property type="match status" value="1"/>
</dbReference>
<keyword evidence="4" id="KW-0902">Two-component regulatory system</keyword>
<dbReference type="GO" id="GO:0000155">
    <property type="term" value="F:phosphorelay sensor kinase activity"/>
    <property type="evidence" value="ECO:0007669"/>
    <property type="project" value="InterPro"/>
</dbReference>
<dbReference type="Proteomes" id="UP000002586">
    <property type="component" value="Chromosome"/>
</dbReference>
<evidence type="ECO:0000256" key="4">
    <source>
        <dbReference type="ARBA" id="ARBA00023012"/>
    </source>
</evidence>
<dbReference type="InterPro" id="IPR001789">
    <property type="entry name" value="Sig_transdc_resp-reg_receiver"/>
</dbReference>
<dbReference type="SMART" id="SM00387">
    <property type="entry name" value="HATPase_c"/>
    <property type="match status" value="1"/>
</dbReference>
<dbReference type="EC" id="2.7.13.3" evidence="2"/>
<dbReference type="Pfam" id="PF00512">
    <property type="entry name" value="HisKA"/>
    <property type="match status" value="1"/>
</dbReference>
<dbReference type="STRING" id="156889.Mmc1_2670"/>
<evidence type="ECO:0000256" key="3">
    <source>
        <dbReference type="ARBA" id="ARBA00022553"/>
    </source>
</evidence>
<evidence type="ECO:0000256" key="1">
    <source>
        <dbReference type="ARBA" id="ARBA00000085"/>
    </source>
</evidence>
<keyword evidence="6" id="KW-1133">Transmembrane helix</keyword>
<dbReference type="InterPro" id="IPR003661">
    <property type="entry name" value="HisK_dim/P_dom"/>
</dbReference>
<dbReference type="HOGENOM" id="CLU_411496_0_0_5"/>
<evidence type="ECO:0000313" key="10">
    <source>
        <dbReference type="Proteomes" id="UP000002586"/>
    </source>
</evidence>
<dbReference type="RefSeq" id="WP_011714265.1">
    <property type="nucleotide sequence ID" value="NC_008576.1"/>
</dbReference>
<dbReference type="Pfam" id="PF02518">
    <property type="entry name" value="HATPase_c"/>
    <property type="match status" value="1"/>
</dbReference>
<feature type="domain" description="Histidine kinase" evidence="7">
    <location>
        <begin position="285"/>
        <end position="502"/>
    </location>
</feature>
<dbReference type="InterPro" id="IPR011006">
    <property type="entry name" value="CheY-like_superfamily"/>
</dbReference>
<dbReference type="InterPro" id="IPR003594">
    <property type="entry name" value="HATPase_dom"/>
</dbReference>
<evidence type="ECO:0000256" key="2">
    <source>
        <dbReference type="ARBA" id="ARBA00012438"/>
    </source>
</evidence>
<evidence type="ECO:0000313" key="9">
    <source>
        <dbReference type="EMBL" id="ABK45166.1"/>
    </source>
</evidence>
<dbReference type="OrthoDB" id="9813151at2"/>
<dbReference type="Gene3D" id="3.40.50.2300">
    <property type="match status" value="1"/>
</dbReference>
<dbReference type="SMART" id="SM00388">
    <property type="entry name" value="HisKA"/>
    <property type="match status" value="1"/>
</dbReference>
<reference evidence="10" key="1">
    <citation type="journal article" date="2009" name="Appl. Environ. Microbiol.">
        <title>Complete genome sequence of the chemolithoautotrophic marine magnetotactic coccus strain MC-1.</title>
        <authorList>
            <person name="Schubbe S."/>
            <person name="Williams T.J."/>
            <person name="Xie G."/>
            <person name="Kiss H.E."/>
            <person name="Brettin T.S."/>
            <person name="Martinez D."/>
            <person name="Ross C.A."/>
            <person name="Schuler D."/>
            <person name="Cox B.L."/>
            <person name="Nealson K.H."/>
            <person name="Bazylinski D.A."/>
        </authorList>
    </citation>
    <scope>NUCLEOTIDE SEQUENCE [LARGE SCALE GENOMIC DNA]</scope>
    <source>
        <strain evidence="10">ATCC BAA-1437 / JCM 17883 / MC-1</strain>
    </source>
</reference>
<keyword evidence="6" id="KW-0812">Transmembrane</keyword>
<dbReference type="InterPro" id="IPR036097">
    <property type="entry name" value="HisK_dim/P_sf"/>
</dbReference>
<feature type="transmembrane region" description="Helical" evidence="6">
    <location>
        <begin position="27"/>
        <end position="46"/>
    </location>
</feature>
<dbReference type="Pfam" id="PF00072">
    <property type="entry name" value="Response_reg"/>
    <property type="match status" value="1"/>
</dbReference>
<dbReference type="PANTHER" id="PTHR45339:SF1">
    <property type="entry name" value="HYBRID SIGNAL TRANSDUCTION HISTIDINE KINASE J"/>
    <property type="match status" value="1"/>
</dbReference>
<dbReference type="SUPFAM" id="SSF55874">
    <property type="entry name" value="ATPase domain of HSP90 chaperone/DNA topoisomerase II/histidine kinase"/>
    <property type="match status" value="1"/>
</dbReference>